<evidence type="ECO:0000256" key="3">
    <source>
        <dbReference type="ARBA" id="ARBA00005798"/>
    </source>
</evidence>
<sequence length="454" mass="46971">MQFKSVVALAAVAGVAFANSPCFTSYHYLSRNQCSLPTSLSIFTPVILILTPDSTLTTATPSVTKACTFSDFTVTAATQVAQVAACPTAVGDINFSGDALAAIDLTGVKQVFGNVRVNGTQKVTDFVAPDLQLVSGELRLSDATILENVNLAQLTTVGSLVFNALPGLEQAGLTSGITSADSITIANTGLTSLEGIDVFELKVFDVNNNEAIKLIDSGLKSVTDTLSINYNSDEVDVVLDQLTLAKNVELQQIASLSLANLTSITGSLSLDSSSFDSFTFENLKNISNSLSIRQNDDLTEFEFPQLTKIGGALNVEENSKLTSFSGFPQLATIGGSVNLDGDFNNGTFPKLTRVDGGFNLTSTGELSCAAFVSLNDKSVIKGDQFYCEGASSTVSSSSSKAGNVNGSSSESSSGSESSSSSSSSSTKSSGDAPASGVKAFSVLLAFVGLGAVVY</sequence>
<keyword evidence="5" id="KW-0964">Secreted</keyword>
<keyword evidence="12" id="KW-1185">Reference proteome</keyword>
<evidence type="ECO:0000256" key="9">
    <source>
        <dbReference type="SAM" id="SignalP"/>
    </source>
</evidence>
<dbReference type="Proteomes" id="UP000182334">
    <property type="component" value="Chromosome I"/>
</dbReference>
<evidence type="ECO:0000259" key="10">
    <source>
        <dbReference type="Pfam" id="PF01030"/>
    </source>
</evidence>
<feature type="signal peptide" evidence="9">
    <location>
        <begin position="1"/>
        <end position="18"/>
    </location>
</feature>
<dbReference type="InterPro" id="IPR036941">
    <property type="entry name" value="Rcpt_L-dom_sf"/>
</dbReference>
<dbReference type="GO" id="GO:0005886">
    <property type="term" value="C:plasma membrane"/>
    <property type="evidence" value="ECO:0007669"/>
    <property type="project" value="UniProtKB-SubCell"/>
</dbReference>
<proteinExistence type="inferred from homology"/>
<comment type="subcellular location">
    <subcellularLocation>
        <location evidence="2">Cell membrane</location>
        <topology evidence="2">Lipid-anchor</topology>
        <topology evidence="2">GPI-anchor</topology>
    </subcellularLocation>
    <subcellularLocation>
        <location evidence="1">Secreted</location>
        <location evidence="1">Cell wall</location>
    </subcellularLocation>
</comment>
<feature type="region of interest" description="Disordered" evidence="8">
    <location>
        <begin position="392"/>
        <end position="434"/>
    </location>
</feature>
<dbReference type="Pfam" id="PF01030">
    <property type="entry name" value="Recep_L_domain"/>
    <property type="match status" value="1"/>
</dbReference>
<dbReference type="GO" id="GO:0009986">
    <property type="term" value="C:cell surface"/>
    <property type="evidence" value="ECO:0007669"/>
    <property type="project" value="TreeGrafter"/>
</dbReference>
<dbReference type="GO" id="GO:0031505">
    <property type="term" value="P:fungal-type cell wall organization"/>
    <property type="evidence" value="ECO:0007669"/>
    <property type="project" value="TreeGrafter"/>
</dbReference>
<gene>
    <name evidence="11" type="ORF">SAMEA4029010_CIC11G00000004830</name>
</gene>
<reference evidence="11 12" key="1">
    <citation type="submission" date="2016-10" db="EMBL/GenBank/DDBJ databases">
        <authorList>
            <person name="de Groot N.N."/>
        </authorList>
    </citation>
    <scope>NUCLEOTIDE SEQUENCE [LARGE SCALE GENOMIC DNA]</scope>
    <source>
        <strain evidence="11 12">CBS 141442</strain>
    </source>
</reference>
<protein>
    <submittedName>
        <fullName evidence="11">CIC11C00000004830</fullName>
    </submittedName>
</protein>
<keyword evidence="4" id="KW-0134">Cell wall</keyword>
<feature type="compositionally biased region" description="Low complexity" evidence="8">
    <location>
        <begin position="392"/>
        <end position="430"/>
    </location>
</feature>
<keyword evidence="7" id="KW-0325">Glycoprotein</keyword>
<comment type="similarity">
    <text evidence="3">Belongs to the SPS2 family.</text>
</comment>
<accession>A0A1L0FRB7</accession>
<dbReference type="AlphaFoldDB" id="A0A1L0FRB7"/>
<evidence type="ECO:0000256" key="6">
    <source>
        <dbReference type="ARBA" id="ARBA00022729"/>
    </source>
</evidence>
<dbReference type="PANTHER" id="PTHR31018:SF3">
    <property type="entry name" value="RECEPTOR PROTEIN-TYROSINE KINASE"/>
    <property type="match status" value="1"/>
</dbReference>
<dbReference type="Gene3D" id="3.80.20.20">
    <property type="entry name" value="Receptor L-domain"/>
    <property type="match status" value="1"/>
</dbReference>
<evidence type="ECO:0000256" key="2">
    <source>
        <dbReference type="ARBA" id="ARBA00004609"/>
    </source>
</evidence>
<feature type="chain" id="PRO_5012543724" evidence="9">
    <location>
        <begin position="19"/>
        <end position="454"/>
    </location>
</feature>
<evidence type="ECO:0000256" key="5">
    <source>
        <dbReference type="ARBA" id="ARBA00022525"/>
    </source>
</evidence>
<name>A0A1L0FRB7_9ASCO</name>
<dbReference type="InterPro" id="IPR051648">
    <property type="entry name" value="CWI-Assembly_Regulator"/>
</dbReference>
<keyword evidence="6 9" id="KW-0732">Signal</keyword>
<dbReference type="EMBL" id="LT635756">
    <property type="protein sequence ID" value="SGZ46451.1"/>
    <property type="molecule type" value="Genomic_DNA"/>
</dbReference>
<dbReference type="GO" id="GO:0009277">
    <property type="term" value="C:fungal-type cell wall"/>
    <property type="evidence" value="ECO:0007669"/>
    <property type="project" value="TreeGrafter"/>
</dbReference>
<evidence type="ECO:0000256" key="8">
    <source>
        <dbReference type="SAM" id="MobiDB-lite"/>
    </source>
</evidence>
<dbReference type="SUPFAM" id="SSF52058">
    <property type="entry name" value="L domain-like"/>
    <property type="match status" value="2"/>
</dbReference>
<evidence type="ECO:0000256" key="7">
    <source>
        <dbReference type="ARBA" id="ARBA00023180"/>
    </source>
</evidence>
<dbReference type="STRING" id="45354.A0A1L0FRB7"/>
<dbReference type="InterPro" id="IPR000494">
    <property type="entry name" value="Rcpt_L-dom"/>
</dbReference>
<evidence type="ECO:0000256" key="1">
    <source>
        <dbReference type="ARBA" id="ARBA00004191"/>
    </source>
</evidence>
<dbReference type="PANTHER" id="PTHR31018">
    <property type="entry name" value="SPORULATION-SPECIFIC PROTEIN-RELATED"/>
    <property type="match status" value="1"/>
</dbReference>
<evidence type="ECO:0000313" key="12">
    <source>
        <dbReference type="Proteomes" id="UP000182334"/>
    </source>
</evidence>
<organism evidence="11 12">
    <name type="scientific">Sungouiella intermedia</name>
    <dbReference type="NCBI Taxonomy" id="45354"/>
    <lineage>
        <taxon>Eukaryota</taxon>
        <taxon>Fungi</taxon>
        <taxon>Dikarya</taxon>
        <taxon>Ascomycota</taxon>
        <taxon>Saccharomycotina</taxon>
        <taxon>Pichiomycetes</taxon>
        <taxon>Metschnikowiaceae</taxon>
        <taxon>Sungouiella</taxon>
    </lineage>
</organism>
<feature type="domain" description="Receptor L-domain" evidence="10">
    <location>
        <begin position="236"/>
        <end position="321"/>
    </location>
</feature>
<dbReference type="OrthoDB" id="536881at2759"/>
<evidence type="ECO:0000256" key="4">
    <source>
        <dbReference type="ARBA" id="ARBA00022512"/>
    </source>
</evidence>
<evidence type="ECO:0000313" key="11">
    <source>
        <dbReference type="EMBL" id="SGZ46451.1"/>
    </source>
</evidence>